<comment type="subcellular location">
    <subcellularLocation>
        <location evidence="1">Cell membrane</location>
        <topology evidence="1">Multi-pass membrane protein</topology>
    </subcellularLocation>
</comment>
<protein>
    <recommendedName>
        <fullName evidence="8">Polysaccharide biosynthesis protein C-terminal domain-containing protein</fullName>
    </recommendedName>
</protein>
<feature type="transmembrane region" description="Helical" evidence="6">
    <location>
        <begin position="257"/>
        <end position="275"/>
    </location>
</feature>
<proteinExistence type="predicted"/>
<gene>
    <name evidence="7" type="ORF">S01H4_22026</name>
</gene>
<evidence type="ECO:0000256" key="2">
    <source>
        <dbReference type="ARBA" id="ARBA00022475"/>
    </source>
</evidence>
<accession>X1ANM5</accession>
<feature type="transmembrane region" description="Helical" evidence="6">
    <location>
        <begin position="56"/>
        <end position="76"/>
    </location>
</feature>
<evidence type="ECO:0000256" key="1">
    <source>
        <dbReference type="ARBA" id="ARBA00004651"/>
    </source>
</evidence>
<feature type="non-terminal residue" evidence="7">
    <location>
        <position position="1"/>
    </location>
</feature>
<evidence type="ECO:0000256" key="4">
    <source>
        <dbReference type="ARBA" id="ARBA00022989"/>
    </source>
</evidence>
<evidence type="ECO:0000256" key="5">
    <source>
        <dbReference type="ARBA" id="ARBA00023136"/>
    </source>
</evidence>
<dbReference type="AlphaFoldDB" id="X1ANM5"/>
<dbReference type="PANTHER" id="PTHR30250">
    <property type="entry name" value="PST FAMILY PREDICTED COLANIC ACID TRANSPORTER"/>
    <property type="match status" value="1"/>
</dbReference>
<keyword evidence="4 6" id="KW-1133">Transmembrane helix</keyword>
<dbReference type="InterPro" id="IPR050833">
    <property type="entry name" value="Poly_Biosynth_Transport"/>
</dbReference>
<dbReference type="GO" id="GO:0005886">
    <property type="term" value="C:plasma membrane"/>
    <property type="evidence" value="ECO:0007669"/>
    <property type="project" value="UniProtKB-SubCell"/>
</dbReference>
<dbReference type="EMBL" id="BART01010041">
    <property type="protein sequence ID" value="GAG84309.1"/>
    <property type="molecule type" value="Genomic_DNA"/>
</dbReference>
<dbReference type="PANTHER" id="PTHR30250:SF11">
    <property type="entry name" value="O-ANTIGEN TRANSPORTER-RELATED"/>
    <property type="match status" value="1"/>
</dbReference>
<feature type="transmembrane region" description="Helical" evidence="6">
    <location>
        <begin position="96"/>
        <end position="119"/>
    </location>
</feature>
<evidence type="ECO:0000313" key="7">
    <source>
        <dbReference type="EMBL" id="GAG84309.1"/>
    </source>
</evidence>
<feature type="transmembrane region" description="Helical" evidence="6">
    <location>
        <begin position="217"/>
        <end position="237"/>
    </location>
</feature>
<evidence type="ECO:0000256" key="3">
    <source>
        <dbReference type="ARBA" id="ARBA00022692"/>
    </source>
</evidence>
<feature type="transmembrane region" description="Helical" evidence="6">
    <location>
        <begin position="157"/>
        <end position="179"/>
    </location>
</feature>
<reference evidence="7" key="1">
    <citation type="journal article" date="2014" name="Front. Microbiol.">
        <title>High frequency of phylogenetically diverse reductive dehalogenase-homologous genes in deep subseafloor sedimentary metagenomes.</title>
        <authorList>
            <person name="Kawai M."/>
            <person name="Futagami T."/>
            <person name="Toyoda A."/>
            <person name="Takaki Y."/>
            <person name="Nishi S."/>
            <person name="Hori S."/>
            <person name="Arai W."/>
            <person name="Tsubouchi T."/>
            <person name="Morono Y."/>
            <person name="Uchiyama I."/>
            <person name="Ito T."/>
            <person name="Fujiyama A."/>
            <person name="Inagaki F."/>
            <person name="Takami H."/>
        </authorList>
    </citation>
    <scope>NUCLEOTIDE SEQUENCE</scope>
    <source>
        <strain evidence="7">Expedition CK06-06</strain>
    </source>
</reference>
<keyword evidence="3 6" id="KW-0812">Transmembrane</keyword>
<keyword evidence="2" id="KW-1003">Cell membrane</keyword>
<feature type="transmembrane region" description="Helical" evidence="6">
    <location>
        <begin position="131"/>
        <end position="150"/>
    </location>
</feature>
<sequence>DTSIKDDFQDMVKYGSLVRAATFFTDIWAEIQIQSIGVFRPESVFGFKISRDLLSVPVNASAAVAVPLTISFTGFIAKEKKENIVAIYNLIMKYLIFFMGLLTGLLFFFADLFIAFIYREPRLIYSDLVKLYLFTYVFLIVSGPVVSLLLAENKGKYLVLIRFIGFLLQFPLFLVLLIFLSLYYAIFGIIISNLLYSILFLYVAIKIGNMKLNIKRIFFNYLIFFFSLGLTLILEYFLLDDINNWLLLNLNPSLFRVFNPFSLIVFFLVFMFLIIEFRVLTVGDINNLQSFFIKKSIVHKITNRALNFLKRILKE</sequence>
<name>X1ANM5_9ZZZZ</name>
<comment type="caution">
    <text evidence="7">The sequence shown here is derived from an EMBL/GenBank/DDBJ whole genome shotgun (WGS) entry which is preliminary data.</text>
</comment>
<evidence type="ECO:0008006" key="8">
    <source>
        <dbReference type="Google" id="ProtNLM"/>
    </source>
</evidence>
<feature type="transmembrane region" description="Helical" evidence="6">
    <location>
        <begin position="185"/>
        <end position="205"/>
    </location>
</feature>
<organism evidence="7">
    <name type="scientific">marine sediment metagenome</name>
    <dbReference type="NCBI Taxonomy" id="412755"/>
    <lineage>
        <taxon>unclassified sequences</taxon>
        <taxon>metagenomes</taxon>
        <taxon>ecological metagenomes</taxon>
    </lineage>
</organism>
<keyword evidence="5 6" id="KW-0472">Membrane</keyword>
<evidence type="ECO:0000256" key="6">
    <source>
        <dbReference type="SAM" id="Phobius"/>
    </source>
</evidence>